<evidence type="ECO:0000256" key="1">
    <source>
        <dbReference type="SAM" id="MobiDB-lite"/>
    </source>
</evidence>
<comment type="caution">
    <text evidence="3">The sequence shown here is derived from an EMBL/GenBank/DDBJ whole genome shotgun (WGS) entry which is preliminary data.</text>
</comment>
<feature type="transmembrane region" description="Helical" evidence="2">
    <location>
        <begin position="230"/>
        <end position="253"/>
    </location>
</feature>
<name>A0A139R8H3_STRMT</name>
<accession>A0A139R8H3</accession>
<dbReference type="Proteomes" id="UP000070779">
    <property type="component" value="Unassembled WGS sequence"/>
</dbReference>
<protein>
    <submittedName>
        <fullName evidence="3">Phage tail length tape-measure protein</fullName>
    </submittedName>
</protein>
<feature type="compositionally biased region" description="Gly residues" evidence="1">
    <location>
        <begin position="349"/>
        <end position="370"/>
    </location>
</feature>
<dbReference type="InterPro" id="IPR016024">
    <property type="entry name" value="ARM-type_fold"/>
</dbReference>
<proteinExistence type="predicted"/>
<dbReference type="AlphaFoldDB" id="A0A139R8H3"/>
<feature type="region of interest" description="Disordered" evidence="1">
    <location>
        <begin position="344"/>
        <end position="376"/>
    </location>
</feature>
<dbReference type="PATRIC" id="fig|28037.238.peg.1999"/>
<keyword evidence="2" id="KW-1133">Transmembrane helix</keyword>
<evidence type="ECO:0000256" key="2">
    <source>
        <dbReference type="SAM" id="Phobius"/>
    </source>
</evidence>
<feature type="transmembrane region" description="Helical" evidence="2">
    <location>
        <begin position="452"/>
        <end position="475"/>
    </location>
</feature>
<reference evidence="3 4" key="1">
    <citation type="submission" date="2016-01" db="EMBL/GenBank/DDBJ databases">
        <title>Highly variable Streptococcus oralis are common among viridans streptococci isolated from primates.</title>
        <authorList>
            <person name="Denapaite D."/>
            <person name="Rieger M."/>
            <person name="Koendgen S."/>
            <person name="Brueckner R."/>
            <person name="Ochigava I."/>
            <person name="Kappeler P."/>
            <person name="Maetz-Rensing K."/>
            <person name="Leendertz F."/>
            <person name="Hakenbeck R."/>
        </authorList>
    </citation>
    <scope>NUCLEOTIDE SEQUENCE [LARGE SCALE GENOMIC DNA]</scope>
    <source>
        <strain evidence="3 4">DD22</strain>
    </source>
</reference>
<dbReference type="EMBL" id="LQZD01000423">
    <property type="protein sequence ID" value="KXU11049.1"/>
    <property type="molecule type" value="Genomic_DNA"/>
</dbReference>
<keyword evidence="2" id="KW-0472">Membrane</keyword>
<gene>
    <name evidence="3" type="ORF">SMIDD22_01683</name>
</gene>
<evidence type="ECO:0000313" key="3">
    <source>
        <dbReference type="EMBL" id="KXU11049.1"/>
    </source>
</evidence>
<dbReference type="SUPFAM" id="SSF48371">
    <property type="entry name" value="ARM repeat"/>
    <property type="match status" value="1"/>
</dbReference>
<evidence type="ECO:0000313" key="4">
    <source>
        <dbReference type="Proteomes" id="UP000070779"/>
    </source>
</evidence>
<keyword evidence="2" id="KW-0812">Transmembrane</keyword>
<sequence length="1058" mass="112335">MAQTVGQIGLDLVVNDKQFKGQMSGLQGMATKAAKMLAGAFAIKKLVDFGAQAIKLGSDLNEVQNVVDVAFPHMSKQVDDFAKQAMYTSGLSETMAKRYTGTFGAMTKAFGFNEQKAYEMSTALTSLAGDVASFYNISQDEAYTKLKSVFTGETETLKDLGVVMTQSALDAYAMANGFGKTTQEMSEAEKVALRFAFVTDKLSLASGDFARTSDSWANQVRIMKLQFESFMASVGVGLINIFTPVIKVINFLLSKLLTVGNAFKALTELFTGKKSMKGSGIQETADAIGNLGEASDGAAGGAGNLGKAAKGAGKAADGAGKAAKKAAQEMKSLMGFDQINKLSDSSDSGDGGGDSGGSPGGSGGGGGGTPKGAEVDMGKIAEGGNQLDGLFDGLFKRLLELVKLFQNGFNASFRFDGVERLQSALKRIGELLQEIFTDPKVVASFQTMLDKIAYALGQFVGSIGTIALGIGVFIAESIANGLERQKERIKSALVSLFTNIGNVAEVAGNIVQAFSNGFYDVITSSGAVRIGSAIVSAFLSAGSTVIELGSKIAGDFAKGIEKAIVPNVPQLVKAWTGLLDGIAPVFESLESLVNDVGDALKRVYDDKAKPFIDSLTSGFGQLMKSFLDGWNTYLNPVLSKLGEKFSEVYDAHVKPAIDSLSMLLGSFFDFFKAAWEDFVSNVDVEKFMEILSGLVEVVGTTLINAIAALSDIISGLAQALSGLIDFVTGVFTGDWDLAWNGIKNLFSGIIKSLLAALGIDIDSMIAEFTRWWESVKTIFAPVVQWFKDKFKQAWDAIVAIFTGIGSWFSQRYNELKSNLASIPDWFKDKFRSAWAGLTGIFNPIASWFAGKWSNIQSALASIPGWFSSKFREAYNNVKNAFSGIIGFFSGLWGQIRSTFTHVGTMVGSAIGGAVRSVINGVLGTVESTINSGISLLNGAISVINKLPGVNIGGFSYIGLPRLAQGGFVKANTPQIAMIGDNKHYGEIVAPENKMLEMARRAAELSNNGGGPEVLALLTQLLQAVRALDLTIDGDKITKKIVDKINEIAIKTGESPLMI</sequence>
<organism evidence="3 4">
    <name type="scientific">Streptococcus mitis</name>
    <dbReference type="NCBI Taxonomy" id="28037"/>
    <lineage>
        <taxon>Bacteria</taxon>
        <taxon>Bacillati</taxon>
        <taxon>Bacillota</taxon>
        <taxon>Bacilli</taxon>
        <taxon>Lactobacillales</taxon>
        <taxon>Streptococcaceae</taxon>
        <taxon>Streptococcus</taxon>
        <taxon>Streptococcus mitis group</taxon>
    </lineage>
</organism>